<feature type="transmembrane region" description="Helical" evidence="7">
    <location>
        <begin position="236"/>
        <end position="256"/>
    </location>
</feature>
<dbReference type="RefSeq" id="WP_049684716.1">
    <property type="nucleotide sequence ID" value="NZ_CP009170.1"/>
</dbReference>
<feature type="domain" description="EamA" evidence="8">
    <location>
        <begin position="7"/>
        <end position="136"/>
    </location>
</feature>
<dbReference type="SUPFAM" id="SSF103481">
    <property type="entry name" value="Multidrug resistance efflux transporter EmrE"/>
    <property type="match status" value="2"/>
</dbReference>
<evidence type="ECO:0000256" key="5">
    <source>
        <dbReference type="ARBA" id="ARBA00022989"/>
    </source>
</evidence>
<dbReference type="EMBL" id="CP009170">
    <property type="protein sequence ID" value="AIS51834.1"/>
    <property type="molecule type" value="Genomic_DNA"/>
</dbReference>
<dbReference type="KEGG" id="tki:TKV_c06490"/>
<keyword evidence="5 7" id="KW-1133">Transmembrane helix</keyword>
<keyword evidence="10" id="KW-1185">Reference proteome</keyword>
<protein>
    <submittedName>
        <fullName evidence="9">Putative membrane protein, required for N-linked glycosylation</fullName>
    </submittedName>
</protein>
<dbReference type="GO" id="GO:0005886">
    <property type="term" value="C:plasma membrane"/>
    <property type="evidence" value="ECO:0007669"/>
    <property type="project" value="UniProtKB-SubCell"/>
</dbReference>
<dbReference type="InterPro" id="IPR051258">
    <property type="entry name" value="Diverse_Substrate_Transporter"/>
</dbReference>
<feature type="transmembrane region" description="Helical" evidence="7">
    <location>
        <begin position="94"/>
        <end position="113"/>
    </location>
</feature>
<dbReference type="InterPro" id="IPR000620">
    <property type="entry name" value="EamA_dom"/>
</dbReference>
<dbReference type="eggNOG" id="COG0697">
    <property type="taxonomic scope" value="Bacteria"/>
</dbReference>
<name>A0A097APT2_THEKI</name>
<feature type="transmembrane region" description="Helical" evidence="7">
    <location>
        <begin position="145"/>
        <end position="163"/>
    </location>
</feature>
<evidence type="ECO:0000256" key="3">
    <source>
        <dbReference type="ARBA" id="ARBA00022475"/>
    </source>
</evidence>
<keyword evidence="3" id="KW-1003">Cell membrane</keyword>
<proteinExistence type="inferred from homology"/>
<comment type="subcellular location">
    <subcellularLocation>
        <location evidence="1">Cell membrane</location>
        <topology evidence="1">Multi-pass membrane protein</topology>
    </subcellularLocation>
</comment>
<dbReference type="OrthoDB" id="9804865at2"/>
<feature type="transmembrane region" description="Helical" evidence="7">
    <location>
        <begin position="175"/>
        <end position="194"/>
    </location>
</feature>
<evidence type="ECO:0000313" key="10">
    <source>
        <dbReference type="Proteomes" id="UP000029669"/>
    </source>
</evidence>
<evidence type="ECO:0000259" key="8">
    <source>
        <dbReference type="Pfam" id="PF00892"/>
    </source>
</evidence>
<dbReference type="HOGENOM" id="CLU_033863_21_3_9"/>
<feature type="transmembrane region" description="Helical" evidence="7">
    <location>
        <begin position="120"/>
        <end position="139"/>
    </location>
</feature>
<gene>
    <name evidence="9" type="ORF">TKV_c06490</name>
</gene>
<evidence type="ECO:0000256" key="2">
    <source>
        <dbReference type="ARBA" id="ARBA00007362"/>
    </source>
</evidence>
<dbReference type="Proteomes" id="UP000029669">
    <property type="component" value="Chromosome"/>
</dbReference>
<evidence type="ECO:0000313" key="9">
    <source>
        <dbReference type="EMBL" id="AIS51834.1"/>
    </source>
</evidence>
<feature type="transmembrane region" description="Helical" evidence="7">
    <location>
        <begin position="206"/>
        <end position="224"/>
    </location>
</feature>
<reference evidence="10" key="1">
    <citation type="journal article" date="2015" name="Genome Announc.">
        <title>Whole-Genome Sequences of 80 Environmental and Clinical Isolates of Burkholderia pseudomallei.</title>
        <authorList>
            <person name="Johnson S.L."/>
            <person name="Baker A.L."/>
            <person name="Chain P.S."/>
            <person name="Currie B.J."/>
            <person name="Daligault H.E."/>
            <person name="Davenport K.W."/>
            <person name="Davis C.B."/>
            <person name="Inglis T.J."/>
            <person name="Kaestli M."/>
            <person name="Koren S."/>
            <person name="Mayo M."/>
            <person name="Merritt A.J."/>
            <person name="Price E.P."/>
            <person name="Sarovich D.S."/>
            <person name="Warner J."/>
            <person name="Rosovitz M.J."/>
        </authorList>
    </citation>
    <scope>NUCLEOTIDE SEQUENCE [LARGE SCALE GENOMIC DNA]</scope>
    <source>
        <strain evidence="10">DSM 2030</strain>
    </source>
</reference>
<evidence type="ECO:0000256" key="4">
    <source>
        <dbReference type="ARBA" id="ARBA00022692"/>
    </source>
</evidence>
<dbReference type="Pfam" id="PF00892">
    <property type="entry name" value="EamA"/>
    <property type="match status" value="2"/>
</dbReference>
<evidence type="ECO:0000256" key="1">
    <source>
        <dbReference type="ARBA" id="ARBA00004651"/>
    </source>
</evidence>
<dbReference type="AlphaFoldDB" id="A0A097APT2"/>
<keyword evidence="4 7" id="KW-0812">Transmembrane</keyword>
<sequence>MSKQLKSDIVLILVTMVWGSTFVIVKNAIQTLPVYNFLFIRFLLAFLLLAIIFHKKLKNIDNKTLAAASIIGTMLFLGYAFQTMGLKYTTASKSGFITGFSVVLVPILEAVFLKRKPSKPAILGIVLAFIGLILLTTNIDLSINIGDFLTLLCAFAFGMQIVLITKYASTLDTYLLATIQIVVVAVLSGIVSLIFEKPFIPTSLDVWSAIIITGVFATAFAIVAQNTMQAYTTATHTALIFALEPVFAAIAAFLIAGEVMSFRAILGGIFMFSGIVLSEIPVSDKSLS</sequence>
<dbReference type="PANTHER" id="PTHR42920:SF5">
    <property type="entry name" value="EAMA DOMAIN-CONTAINING PROTEIN"/>
    <property type="match status" value="1"/>
</dbReference>
<dbReference type="STRING" id="2325.TKV_c06490"/>
<comment type="similarity">
    <text evidence="2">Belongs to the EamA transporter family.</text>
</comment>
<dbReference type="PANTHER" id="PTHR42920">
    <property type="entry name" value="OS03G0707200 PROTEIN-RELATED"/>
    <property type="match status" value="1"/>
</dbReference>
<feature type="domain" description="EamA" evidence="8">
    <location>
        <begin position="145"/>
        <end position="277"/>
    </location>
</feature>
<accession>A0A097APT2</accession>
<feature type="transmembrane region" description="Helical" evidence="7">
    <location>
        <begin position="35"/>
        <end position="53"/>
    </location>
</feature>
<evidence type="ECO:0000256" key="7">
    <source>
        <dbReference type="SAM" id="Phobius"/>
    </source>
</evidence>
<feature type="transmembrane region" description="Helical" evidence="7">
    <location>
        <begin position="9"/>
        <end position="29"/>
    </location>
</feature>
<keyword evidence="6 7" id="KW-0472">Membrane</keyword>
<feature type="transmembrane region" description="Helical" evidence="7">
    <location>
        <begin position="262"/>
        <end position="282"/>
    </location>
</feature>
<organism evidence="9 10">
    <name type="scientific">Thermoanaerobacter kivui</name>
    <name type="common">Acetogenium kivui</name>
    <dbReference type="NCBI Taxonomy" id="2325"/>
    <lineage>
        <taxon>Bacteria</taxon>
        <taxon>Bacillati</taxon>
        <taxon>Bacillota</taxon>
        <taxon>Clostridia</taxon>
        <taxon>Thermoanaerobacterales</taxon>
        <taxon>Thermoanaerobacteraceae</taxon>
        <taxon>Thermoanaerobacter</taxon>
    </lineage>
</organism>
<evidence type="ECO:0000256" key="6">
    <source>
        <dbReference type="ARBA" id="ARBA00023136"/>
    </source>
</evidence>
<feature type="transmembrane region" description="Helical" evidence="7">
    <location>
        <begin position="65"/>
        <end position="82"/>
    </location>
</feature>
<dbReference type="InterPro" id="IPR037185">
    <property type="entry name" value="EmrE-like"/>
</dbReference>